<evidence type="ECO:0000256" key="2">
    <source>
        <dbReference type="ARBA" id="ARBA00022729"/>
    </source>
</evidence>
<keyword evidence="13" id="KW-1185">Reference proteome</keyword>
<dbReference type="PIRSF" id="PIRSF017632">
    <property type="entry name" value="Acid_ceramidase-like"/>
    <property type="match status" value="1"/>
</dbReference>
<evidence type="ECO:0000256" key="8">
    <source>
        <dbReference type="ARBA" id="ARBA00040404"/>
    </source>
</evidence>
<dbReference type="FunFam" id="3.60.60.10:FF:000006">
    <property type="entry name" value="N-acylethanolamine-hydrolyzing acid amidase"/>
    <property type="match status" value="1"/>
</dbReference>
<name>L8H3S3_ACACF</name>
<comment type="subunit">
    <text evidence="6">Heterodimer of an alpha and a beta subunit, produced by autocatalytic cleavage.</text>
</comment>
<keyword evidence="4" id="KW-0865">Zymogen</keyword>
<dbReference type="Pfam" id="PF02275">
    <property type="entry name" value="CBAH"/>
    <property type="match status" value="1"/>
</dbReference>
<dbReference type="GO" id="GO:0006631">
    <property type="term" value="P:fatty acid metabolic process"/>
    <property type="evidence" value="ECO:0007669"/>
    <property type="project" value="InterPro"/>
</dbReference>
<dbReference type="EC" id="3.5.1.60" evidence="7"/>
<proteinExistence type="predicted"/>
<dbReference type="InterPro" id="IPR029132">
    <property type="entry name" value="CBAH/NAAA_C"/>
</dbReference>
<dbReference type="OMA" id="GQDHINM"/>
<comment type="pathway">
    <text evidence="1">Lipid metabolism; fatty acid metabolism.</text>
</comment>
<dbReference type="InterPro" id="IPR016699">
    <property type="entry name" value="Acid_ceramidase-like"/>
</dbReference>
<feature type="active site" description="Nucleophile" evidence="9">
    <location>
        <position position="132"/>
    </location>
</feature>
<feature type="signal peptide" evidence="10">
    <location>
        <begin position="1"/>
        <end position="23"/>
    </location>
</feature>
<dbReference type="RefSeq" id="XP_004341473.1">
    <property type="nucleotide sequence ID" value="XM_004341425.1"/>
</dbReference>
<sequence length="359" mass="38888">MEASTRWLMLLALFAFATSSASASFVPSGEAGLNDAVPQRWTVNLDLPPEQRWPWPAMLPYYGGALEHAVEMIGQFIPKEYTSVIVGIAEEIGRMGYLGEYGGEIASVAKAANMSLGEAVLLNLIYEIEAGCTSIVAQGTDGTIYHGRNLDFNLAGLLRNLTIEVDFQSKGQTVFTATTYAGYVGVLTGMRPGAFSISLDQRESGSPIENILMALFVPGTTASCFLIRNTLRDKTTFADAVSALSNTPLAAPAYIIVGGTQSGEGAVITRDREYARDVWYIDVNDGRWFEVETNDDHWRAPDDHRRGVANQGMERLGWTNVGLKGIFDVLSTHPVLNGGTTYTTLMSASLGNYSTVVRS</sequence>
<dbReference type="GO" id="GO:0017064">
    <property type="term" value="F:fatty acid amide hydrolase activity"/>
    <property type="evidence" value="ECO:0007669"/>
    <property type="project" value="InterPro"/>
</dbReference>
<dbReference type="GO" id="GO:0005764">
    <property type="term" value="C:lysosome"/>
    <property type="evidence" value="ECO:0007669"/>
    <property type="project" value="InterPro"/>
</dbReference>
<evidence type="ECO:0000313" key="13">
    <source>
        <dbReference type="Proteomes" id="UP000011083"/>
    </source>
</evidence>
<evidence type="ECO:0000256" key="5">
    <source>
        <dbReference type="ARBA" id="ARBA00023180"/>
    </source>
</evidence>
<keyword evidence="3" id="KW-0378">Hydrolase</keyword>
<evidence type="ECO:0000256" key="6">
    <source>
        <dbReference type="ARBA" id="ARBA00038527"/>
    </source>
</evidence>
<accession>L8H3S3</accession>
<dbReference type="PANTHER" id="PTHR28583">
    <property type="entry name" value="ACID AMIDASE"/>
    <property type="match status" value="1"/>
</dbReference>
<evidence type="ECO:0000256" key="4">
    <source>
        <dbReference type="ARBA" id="ARBA00023145"/>
    </source>
</evidence>
<evidence type="ECO:0000256" key="1">
    <source>
        <dbReference type="ARBA" id="ARBA00004872"/>
    </source>
</evidence>
<evidence type="ECO:0000259" key="11">
    <source>
        <dbReference type="Pfam" id="PF02275"/>
    </source>
</evidence>
<dbReference type="PANTHER" id="PTHR28583:SF4">
    <property type="entry name" value="N-ACYLETHANOLAMINE-HYDROLYZING ACID AMIDASE"/>
    <property type="match status" value="1"/>
</dbReference>
<dbReference type="GeneID" id="14920167"/>
<feature type="domain" description="Choloylglycine hydrolase/NAAA C-terminal" evidence="11">
    <location>
        <begin position="132"/>
        <end position="301"/>
    </location>
</feature>
<evidence type="ECO:0000256" key="10">
    <source>
        <dbReference type="SAM" id="SignalP"/>
    </source>
</evidence>
<dbReference type="GO" id="GO:0047412">
    <property type="term" value="F:N-(long-chain-acyl)ethanolamine deacylase activity"/>
    <property type="evidence" value="ECO:0007669"/>
    <property type="project" value="UniProtKB-EC"/>
</dbReference>
<dbReference type="EMBL" id="KB007933">
    <property type="protein sequence ID" value="ELR19388.1"/>
    <property type="molecule type" value="Genomic_DNA"/>
</dbReference>
<dbReference type="Proteomes" id="UP000011083">
    <property type="component" value="Unassembled WGS sequence"/>
</dbReference>
<evidence type="ECO:0000256" key="7">
    <source>
        <dbReference type="ARBA" id="ARBA00039046"/>
    </source>
</evidence>
<keyword evidence="5" id="KW-0325">Glycoprotein</keyword>
<evidence type="ECO:0000256" key="3">
    <source>
        <dbReference type="ARBA" id="ARBA00022801"/>
    </source>
</evidence>
<feature type="chain" id="PRO_5003990694" description="N-acylethanolamine-hydrolyzing acid amidase" evidence="10">
    <location>
        <begin position="24"/>
        <end position="359"/>
    </location>
</feature>
<organism evidence="12 13">
    <name type="scientific">Acanthamoeba castellanii (strain ATCC 30010 / Neff)</name>
    <dbReference type="NCBI Taxonomy" id="1257118"/>
    <lineage>
        <taxon>Eukaryota</taxon>
        <taxon>Amoebozoa</taxon>
        <taxon>Discosea</taxon>
        <taxon>Longamoebia</taxon>
        <taxon>Centramoebida</taxon>
        <taxon>Acanthamoebidae</taxon>
        <taxon>Acanthamoeba</taxon>
    </lineage>
</organism>
<dbReference type="OrthoDB" id="5273684at2759"/>
<dbReference type="AlphaFoldDB" id="L8H3S3"/>
<evidence type="ECO:0000313" key="12">
    <source>
        <dbReference type="EMBL" id="ELR19388.1"/>
    </source>
</evidence>
<dbReference type="VEuPathDB" id="AmoebaDB:ACA1_266140"/>
<reference evidence="12 13" key="1">
    <citation type="journal article" date="2013" name="Genome Biol.">
        <title>Genome of Acanthamoeba castellanii highlights extensive lateral gene transfer and early evolution of tyrosine kinase signaling.</title>
        <authorList>
            <person name="Clarke M."/>
            <person name="Lohan A.J."/>
            <person name="Liu B."/>
            <person name="Lagkouvardos I."/>
            <person name="Roy S."/>
            <person name="Zafar N."/>
            <person name="Bertelli C."/>
            <person name="Schilde C."/>
            <person name="Kianianmomeni A."/>
            <person name="Burglin T.R."/>
            <person name="Frech C."/>
            <person name="Turcotte B."/>
            <person name="Kopec K.O."/>
            <person name="Synnott J.M."/>
            <person name="Choo C."/>
            <person name="Paponov I."/>
            <person name="Finkler A."/>
            <person name="Soon Heng Tan C."/>
            <person name="Hutchins A.P."/>
            <person name="Weinmeier T."/>
            <person name="Rattei T."/>
            <person name="Chu J.S."/>
            <person name="Gimenez G."/>
            <person name="Irimia M."/>
            <person name="Rigden D.J."/>
            <person name="Fitzpatrick D.A."/>
            <person name="Lorenzo-Morales J."/>
            <person name="Bateman A."/>
            <person name="Chiu C.H."/>
            <person name="Tang P."/>
            <person name="Hegemann P."/>
            <person name="Fromm H."/>
            <person name="Raoult D."/>
            <person name="Greub G."/>
            <person name="Miranda-Saavedra D."/>
            <person name="Chen N."/>
            <person name="Nash P."/>
            <person name="Ginger M.L."/>
            <person name="Horn M."/>
            <person name="Schaap P."/>
            <person name="Caler L."/>
            <person name="Loftus B."/>
        </authorList>
    </citation>
    <scope>NUCLEOTIDE SEQUENCE [LARGE SCALE GENOMIC DNA]</scope>
    <source>
        <strain evidence="12 13">Neff</strain>
    </source>
</reference>
<dbReference type="KEGG" id="acan:ACA1_266140"/>
<gene>
    <name evidence="12" type="ORF">ACA1_266140</name>
</gene>
<dbReference type="Gene3D" id="3.60.60.10">
    <property type="entry name" value="Penicillin V Acylase, Chain A"/>
    <property type="match status" value="1"/>
</dbReference>
<protein>
    <recommendedName>
        <fullName evidence="8">N-acylethanolamine-hydrolyzing acid amidase</fullName>
        <ecNumber evidence="7">3.5.1.60</ecNumber>
    </recommendedName>
</protein>
<evidence type="ECO:0000256" key="9">
    <source>
        <dbReference type="PIRSR" id="PIRSR017632-1"/>
    </source>
</evidence>
<dbReference type="CDD" id="cd01903">
    <property type="entry name" value="Ntn_AC_NAAA"/>
    <property type="match status" value="1"/>
</dbReference>
<keyword evidence="2 10" id="KW-0732">Signal</keyword>